<dbReference type="InterPro" id="IPR014444">
    <property type="entry name" value="PH1575-like"/>
</dbReference>
<evidence type="ECO:0000313" key="2">
    <source>
        <dbReference type="EMBL" id="AHJ13538.1"/>
    </source>
</evidence>
<organism evidence="2 3">
    <name type="scientific">Sulfurospirillum multivorans (strain DM 12446 / JCM 15788 / NBRC 109480)</name>
    <dbReference type="NCBI Taxonomy" id="1150621"/>
    <lineage>
        <taxon>Bacteria</taxon>
        <taxon>Pseudomonadati</taxon>
        <taxon>Campylobacterota</taxon>
        <taxon>Epsilonproteobacteria</taxon>
        <taxon>Campylobacterales</taxon>
        <taxon>Sulfurospirillaceae</taxon>
        <taxon>Sulfurospirillum</taxon>
    </lineage>
</organism>
<dbReference type="Proteomes" id="UP000019322">
    <property type="component" value="Chromosome"/>
</dbReference>
<dbReference type="RefSeq" id="WP_025345387.1">
    <property type="nucleotide sequence ID" value="NZ_CP007201.1"/>
</dbReference>
<evidence type="ECO:0000259" key="1">
    <source>
        <dbReference type="Pfam" id="PF01937"/>
    </source>
</evidence>
<proteinExistence type="predicted"/>
<protein>
    <recommendedName>
        <fullName evidence="1">Damage-control phosphatase ARMT1-like metal-binding domain-containing protein</fullName>
    </recommendedName>
</protein>
<feature type="domain" description="Damage-control phosphatase ARMT1-like metal-binding" evidence="1">
    <location>
        <begin position="4"/>
        <end position="278"/>
    </location>
</feature>
<name>A0AA86DYQ6_SULMK</name>
<gene>
    <name evidence="2" type="ORF">SMUL_2285</name>
</gene>
<dbReference type="PIRSF" id="PIRSF006593">
    <property type="entry name" value="UCP006593"/>
    <property type="match status" value="1"/>
</dbReference>
<evidence type="ECO:0000313" key="3">
    <source>
        <dbReference type="Proteomes" id="UP000019322"/>
    </source>
</evidence>
<dbReference type="EMBL" id="CP007201">
    <property type="protein sequence ID" value="AHJ13538.1"/>
    <property type="molecule type" value="Genomic_DNA"/>
</dbReference>
<sequence length="287" mass="31960">MKIQERCLTCIYDQTKRVCELLHVNDEQSAAIDALAHQQIKNFDMNQNPPVNVAPLYEAMAELLNVDDLYADFKKSSSEKAKAFLPLCEAKINASANTLFEATKTAVAGNVIDLAAVMLYDLEEELEKIYHTPFAIDDFKMLEAQLKNTQTLVYLADNAGEEIFDKLYIQTIKKLYPTIEVYYFVRGRPIINDLTCKDALASGMNEIAMIVDSGVPTPGLVLELMNEEARVIFEKAECIIAKGMGNYECLSETNGLPIFFLFKVKCDVVACAVGAQLGNIICKRGIT</sequence>
<dbReference type="InterPro" id="IPR002791">
    <property type="entry name" value="ARMT1-like_metal-bd"/>
</dbReference>
<dbReference type="SUPFAM" id="SSF111321">
    <property type="entry name" value="AF1104-like"/>
    <property type="match status" value="1"/>
</dbReference>
<dbReference type="KEGG" id="smul:SMUL_2285"/>
<dbReference type="Gene3D" id="3.40.50.10880">
    <property type="entry name" value="Uncharacterised protein PF01937, DUF89, domain 3"/>
    <property type="match status" value="1"/>
</dbReference>
<dbReference type="AlphaFoldDB" id="A0AA86DYQ6"/>
<reference evidence="2 3" key="1">
    <citation type="journal article" date="2014" name="Environ. Microbiol.">
        <title>Insights into organohalide respiration and the versatile catabolism of Sulfurospirillum multivorans gained from comparative genomics and physiological studies.</title>
        <authorList>
            <person name="Goris T."/>
            <person name="Schubert T."/>
            <person name="Gadkari J."/>
            <person name="Wubet T."/>
            <person name="Tarkka M."/>
            <person name="Buscot F."/>
            <person name="Adrian L."/>
            <person name="Diekert G."/>
        </authorList>
    </citation>
    <scope>NUCLEOTIDE SEQUENCE [LARGE SCALE GENOMIC DNA]</scope>
    <source>
        <strain evidence="3">DM 12446 / JCM 15788 / NBRC 109480</strain>
    </source>
</reference>
<accession>A0AA86DYQ6</accession>
<dbReference type="Gene3D" id="1.10.285.20">
    <property type="entry name" value="Uncharacterised protein PF01937, DUF89, domain 2"/>
    <property type="match status" value="1"/>
</dbReference>
<dbReference type="InterPro" id="IPR036075">
    <property type="entry name" value="ARMT-1-like_metal-bd_sf"/>
</dbReference>
<dbReference type="Pfam" id="PF01937">
    <property type="entry name" value="ARMT1-like_dom"/>
    <property type="match status" value="1"/>
</dbReference>